<feature type="compositionally biased region" description="Acidic residues" evidence="1">
    <location>
        <begin position="726"/>
        <end position="739"/>
    </location>
</feature>
<feature type="compositionally biased region" description="Low complexity" evidence="1">
    <location>
        <begin position="590"/>
        <end position="604"/>
    </location>
</feature>
<feature type="compositionally biased region" description="Low complexity" evidence="1">
    <location>
        <begin position="384"/>
        <end position="419"/>
    </location>
</feature>
<comment type="caution">
    <text evidence="2">The sequence shown here is derived from an EMBL/GenBank/DDBJ whole genome shotgun (WGS) entry which is preliminary data.</text>
</comment>
<feature type="region of interest" description="Disordered" evidence="1">
    <location>
        <begin position="638"/>
        <end position="739"/>
    </location>
</feature>
<feature type="compositionally biased region" description="Basic residues" evidence="1">
    <location>
        <begin position="168"/>
        <end position="202"/>
    </location>
</feature>
<feature type="compositionally biased region" description="Low complexity" evidence="1">
    <location>
        <begin position="529"/>
        <end position="540"/>
    </location>
</feature>
<evidence type="ECO:0000313" key="2">
    <source>
        <dbReference type="EMBL" id="KAK7458042.1"/>
    </source>
</evidence>
<evidence type="ECO:0000313" key="3">
    <source>
        <dbReference type="Proteomes" id="UP001498398"/>
    </source>
</evidence>
<accession>A0ABR1JF35</accession>
<feature type="region of interest" description="Disordered" evidence="1">
    <location>
        <begin position="529"/>
        <end position="618"/>
    </location>
</feature>
<reference evidence="2 3" key="1">
    <citation type="submission" date="2024-01" db="EMBL/GenBank/DDBJ databases">
        <title>A draft genome for the cacao thread blight pathogen Marasmiellus scandens.</title>
        <authorList>
            <person name="Baruah I.K."/>
            <person name="Leung J."/>
            <person name="Bukari Y."/>
            <person name="Amoako-Attah I."/>
            <person name="Meinhardt L.W."/>
            <person name="Bailey B.A."/>
            <person name="Cohen S.P."/>
        </authorList>
    </citation>
    <scope>NUCLEOTIDE SEQUENCE [LARGE SCALE GENOMIC DNA]</scope>
    <source>
        <strain evidence="2 3">GH-19</strain>
    </source>
</reference>
<feature type="compositionally biased region" description="Basic and acidic residues" evidence="1">
    <location>
        <begin position="287"/>
        <end position="303"/>
    </location>
</feature>
<feature type="compositionally biased region" description="Acidic residues" evidence="1">
    <location>
        <begin position="605"/>
        <end position="616"/>
    </location>
</feature>
<protein>
    <submittedName>
        <fullName evidence="2">Uncharacterized protein</fullName>
    </submittedName>
</protein>
<feature type="compositionally biased region" description="Polar residues" evidence="1">
    <location>
        <begin position="355"/>
        <end position="383"/>
    </location>
</feature>
<organism evidence="2 3">
    <name type="scientific">Marasmiellus scandens</name>
    <dbReference type="NCBI Taxonomy" id="2682957"/>
    <lineage>
        <taxon>Eukaryota</taxon>
        <taxon>Fungi</taxon>
        <taxon>Dikarya</taxon>
        <taxon>Basidiomycota</taxon>
        <taxon>Agaricomycotina</taxon>
        <taxon>Agaricomycetes</taxon>
        <taxon>Agaricomycetidae</taxon>
        <taxon>Agaricales</taxon>
        <taxon>Marasmiineae</taxon>
        <taxon>Omphalotaceae</taxon>
        <taxon>Marasmiellus</taxon>
    </lineage>
</organism>
<sequence length="756" mass="81354">MSQTPKTNAKLASMLADALSQVESLKAALQTEQRKAAHFESLSNSLSSNDTEKIAALEKRVYQAELDRDSEISRSRALVEQWSALSRYFDRVDAVVKDARLKMDRVVSSSAEVGYDFTIPVFEDEQESYVYHPNKRNLDSAALPPAKRARYTTYSYPPPQPQNQSQSRQHHHHVVHHHHSHTRPRSRSRTRSTSPRPHHRSHSNSSANSIDVDEMLLQATTGDSPQQAHARRMGPPVVYPPHAYSHLPPPLTVPHAHPHGYAPVSAGSAGSSHSHRYTSNSESPPISRREPSYEYSRERERAHSQSQYHQPQLVVRESLPTPTSTQPQAGKTHTFVPIQTGAPVKKGRWSANMDAPQSSTSPTNGAGVPHSTTMPAIPSSHQHQPLQASASLPSASTQPQSQSQTQVSASQPPTAAATAPFPPTNPSGQRICRQCGALGRYKDGKCVEKWGPGPCGPGTVCDRCRKKMKRVERRRMAALGENGGQANQGSNGIQEGEGGLVGPGTATRMVVAPAASASMLQVPVATSALPSTASSSRAASIVNGTGGSRKGSPSMRPTTQPVNGVGTPRKVGSMLGPNAPNGKHVKSKSNDSSSRGSGSGSMMDIDADGEADDDFVEPTQLDPEADITDLVERQVEEELIEVTRGSRSPDGGVDRDLEEMLGDGEGEKNGRYMHSIRPNGHSHAPNGSTKSYSSPYAHAKPSVTKKEDIDMHVSQLAGMDRRGQEEDGDGDVSVEMEDADAETDLLEAVHAAEAKA</sequence>
<dbReference type="Proteomes" id="UP001498398">
    <property type="component" value="Unassembled WGS sequence"/>
</dbReference>
<feature type="region of interest" description="Disordered" evidence="1">
    <location>
        <begin position="151"/>
        <end position="428"/>
    </location>
</feature>
<evidence type="ECO:0000256" key="1">
    <source>
        <dbReference type="SAM" id="MobiDB-lite"/>
    </source>
</evidence>
<dbReference type="EMBL" id="JBANRG010000018">
    <property type="protein sequence ID" value="KAK7458042.1"/>
    <property type="molecule type" value="Genomic_DNA"/>
</dbReference>
<keyword evidence="3" id="KW-1185">Reference proteome</keyword>
<name>A0ABR1JF35_9AGAR</name>
<gene>
    <name evidence="2" type="ORF">VKT23_020783</name>
</gene>
<proteinExistence type="predicted"/>
<feature type="compositionally biased region" description="Polar residues" evidence="1">
    <location>
        <begin position="218"/>
        <end position="227"/>
    </location>
</feature>
<feature type="compositionally biased region" description="Polar residues" evidence="1">
    <location>
        <begin position="320"/>
        <end position="331"/>
    </location>
</feature>
<feature type="compositionally biased region" description="Polar residues" evidence="1">
    <location>
        <begin position="685"/>
        <end position="694"/>
    </location>
</feature>